<feature type="compositionally biased region" description="Polar residues" evidence="1">
    <location>
        <begin position="87"/>
        <end position="118"/>
    </location>
</feature>
<reference evidence="2" key="1">
    <citation type="journal article" date="2020" name="Phytopathology">
        <title>Genome Sequence Resources of Colletotrichum truncatum, C. plurivorum, C. musicola, and C. sojae: Four Species Pathogenic to Soybean (Glycine max).</title>
        <authorList>
            <person name="Rogerio F."/>
            <person name="Boufleur T.R."/>
            <person name="Ciampi-Guillardi M."/>
            <person name="Sukno S.A."/>
            <person name="Thon M.R."/>
            <person name="Massola Junior N.S."/>
            <person name="Baroncelli R."/>
        </authorList>
    </citation>
    <scope>NUCLEOTIDE SEQUENCE</scope>
    <source>
        <strain evidence="2">LFN0074</strain>
    </source>
</reference>
<dbReference type="AlphaFoldDB" id="A0A8H6U8J4"/>
<dbReference type="Proteomes" id="UP000639643">
    <property type="component" value="Unassembled WGS sequence"/>
</dbReference>
<evidence type="ECO:0000313" key="2">
    <source>
        <dbReference type="EMBL" id="KAF6844116.1"/>
    </source>
</evidence>
<gene>
    <name evidence="2" type="ORF">CMUS01_01432</name>
</gene>
<feature type="compositionally biased region" description="Polar residues" evidence="1">
    <location>
        <begin position="49"/>
        <end position="63"/>
    </location>
</feature>
<evidence type="ECO:0000313" key="3">
    <source>
        <dbReference type="Proteomes" id="UP000639643"/>
    </source>
</evidence>
<evidence type="ECO:0000256" key="1">
    <source>
        <dbReference type="SAM" id="MobiDB-lite"/>
    </source>
</evidence>
<dbReference type="EMBL" id="WIGM01000024">
    <property type="protein sequence ID" value="KAF6844116.1"/>
    <property type="molecule type" value="Genomic_DNA"/>
</dbReference>
<organism evidence="2 3">
    <name type="scientific">Colletotrichum musicola</name>
    <dbReference type="NCBI Taxonomy" id="2175873"/>
    <lineage>
        <taxon>Eukaryota</taxon>
        <taxon>Fungi</taxon>
        <taxon>Dikarya</taxon>
        <taxon>Ascomycota</taxon>
        <taxon>Pezizomycotina</taxon>
        <taxon>Sordariomycetes</taxon>
        <taxon>Hypocreomycetidae</taxon>
        <taxon>Glomerellales</taxon>
        <taxon>Glomerellaceae</taxon>
        <taxon>Colletotrichum</taxon>
        <taxon>Colletotrichum orchidearum species complex</taxon>
    </lineage>
</organism>
<protein>
    <submittedName>
        <fullName evidence="2">Uncharacterized protein</fullName>
    </submittedName>
</protein>
<proteinExistence type="predicted"/>
<name>A0A8H6U8J4_9PEZI</name>
<sequence length="146" mass="15210">MVSYVPLRPGSACETLLSSSTLRADCCLCNSVSTDFGSECSCCGRQVQPSASRSLNHVSQNSGGDVGGDDEASQAPKEATPAAEPSRNAQCNPLQKMRTQGTNHTPSLSVTRSPRLSGTSALLQAALLPRTMARKTRDGGALARAE</sequence>
<comment type="caution">
    <text evidence="2">The sequence shown here is derived from an EMBL/GenBank/DDBJ whole genome shotgun (WGS) entry which is preliminary data.</text>
</comment>
<accession>A0A8H6U8J4</accession>
<feature type="region of interest" description="Disordered" evidence="1">
    <location>
        <begin position="49"/>
        <end position="118"/>
    </location>
</feature>
<keyword evidence="3" id="KW-1185">Reference proteome</keyword>
<feature type="region of interest" description="Disordered" evidence="1">
    <location>
        <begin position="127"/>
        <end position="146"/>
    </location>
</feature>